<dbReference type="EMBL" id="UINC01175806">
    <property type="protein sequence ID" value="SVD82618.1"/>
    <property type="molecule type" value="Genomic_DNA"/>
</dbReference>
<organism evidence="2">
    <name type="scientific">marine metagenome</name>
    <dbReference type="NCBI Taxonomy" id="408172"/>
    <lineage>
        <taxon>unclassified sequences</taxon>
        <taxon>metagenomes</taxon>
        <taxon>ecological metagenomes</taxon>
    </lineage>
</organism>
<gene>
    <name evidence="2" type="ORF">METZ01_LOCUS435472</name>
</gene>
<feature type="non-terminal residue" evidence="2">
    <location>
        <position position="1"/>
    </location>
</feature>
<evidence type="ECO:0000259" key="1">
    <source>
        <dbReference type="Pfam" id="PF13290"/>
    </source>
</evidence>
<accession>A0A382YJD3</accession>
<name>A0A382YJD3_9ZZZZ</name>
<dbReference type="AlphaFoldDB" id="A0A382YJD3"/>
<reference evidence="2" key="1">
    <citation type="submission" date="2018-05" db="EMBL/GenBank/DDBJ databases">
        <authorList>
            <person name="Lanie J.A."/>
            <person name="Ng W.-L."/>
            <person name="Kazmierczak K.M."/>
            <person name="Andrzejewski T.M."/>
            <person name="Davidsen T.M."/>
            <person name="Wayne K.J."/>
            <person name="Tettelin H."/>
            <person name="Glass J.I."/>
            <person name="Rusch D."/>
            <person name="Podicherti R."/>
            <person name="Tsui H.-C.T."/>
            <person name="Winkler M.E."/>
        </authorList>
    </citation>
    <scope>NUCLEOTIDE SEQUENCE</scope>
</reference>
<proteinExistence type="predicted"/>
<dbReference type="Pfam" id="PF13290">
    <property type="entry name" value="CHB_HEX_C_1"/>
    <property type="match status" value="1"/>
</dbReference>
<feature type="domain" description="GH29D-like beta-sandwich" evidence="1">
    <location>
        <begin position="154"/>
        <end position="211"/>
    </location>
</feature>
<protein>
    <recommendedName>
        <fullName evidence="1">GH29D-like beta-sandwich domain-containing protein</fullName>
    </recommendedName>
</protein>
<sequence length="263" mass="28916">GMDVNPTATRWPESLCLVTSVADTGLRVGLIGTDRLIPDRNWYGDIAEILIYDHKLNQDEIVRVETWLKTKWGLPAAMLHTNFKLSPGVDTVFLTSPLGQRINQLPLPLCPPDATVGFVPDAIGRFFFSEPTPGAANRTKPHSGWLGAPRLAKPSGLYPEPVDLRITSPDSLSELRFTLDGSIPGRRDRLYAGPIRLTKPAVVRARAFREGFLPGPVATGSFLIGEKSRLPIASIVTSPRNLFDPDHGIYTEGRDYLNLVQDP</sequence>
<evidence type="ECO:0000313" key="2">
    <source>
        <dbReference type="EMBL" id="SVD82618.1"/>
    </source>
</evidence>
<feature type="non-terminal residue" evidence="2">
    <location>
        <position position="263"/>
    </location>
</feature>
<dbReference type="InterPro" id="IPR059177">
    <property type="entry name" value="GH29D-like_dom"/>
</dbReference>